<dbReference type="EC" id="3.1.3.-" evidence="7"/>
<dbReference type="SUPFAM" id="SSF56784">
    <property type="entry name" value="HAD-like"/>
    <property type="match status" value="1"/>
</dbReference>
<dbReference type="Gene3D" id="3.40.50.1000">
    <property type="entry name" value="HAD superfamily/HAD-like"/>
    <property type="match status" value="1"/>
</dbReference>
<keyword evidence="5 7" id="KW-0119">Carbohydrate metabolism</keyword>
<evidence type="ECO:0000256" key="2">
    <source>
        <dbReference type="ARBA" id="ARBA00022490"/>
    </source>
</evidence>
<proteinExistence type="inferred from homology"/>
<evidence type="ECO:0000313" key="9">
    <source>
        <dbReference type="Proteomes" id="UP000216524"/>
    </source>
</evidence>
<dbReference type="InterPro" id="IPR004446">
    <property type="entry name" value="Heptose_bisP_phosphatase"/>
</dbReference>
<organism evidence="8 9">
    <name type="scientific">Bordetella genomosp. 6</name>
    <dbReference type="NCBI Taxonomy" id="463024"/>
    <lineage>
        <taxon>Bacteria</taxon>
        <taxon>Pseudomonadati</taxon>
        <taxon>Pseudomonadota</taxon>
        <taxon>Betaproteobacteria</taxon>
        <taxon>Burkholderiales</taxon>
        <taxon>Alcaligenaceae</taxon>
        <taxon>Bordetella</taxon>
    </lineage>
</organism>
<dbReference type="GO" id="GO:0016787">
    <property type="term" value="F:hydrolase activity"/>
    <property type="evidence" value="ECO:0007669"/>
    <property type="project" value="UniProtKB-KW"/>
</dbReference>
<evidence type="ECO:0000256" key="1">
    <source>
        <dbReference type="ARBA" id="ARBA00004496"/>
    </source>
</evidence>
<protein>
    <recommendedName>
        <fullName evidence="6 7">D,D-heptose 1,7-bisphosphate phosphatase</fullName>
        <ecNumber evidence="7">3.1.3.-</ecNumber>
    </recommendedName>
</protein>
<accession>A0ABX4FIE9</accession>
<name>A0ABX4FIE9_9BORD</name>
<dbReference type="InterPro" id="IPR006543">
    <property type="entry name" value="Histidinol-phos"/>
</dbReference>
<evidence type="ECO:0000256" key="3">
    <source>
        <dbReference type="ARBA" id="ARBA00022723"/>
    </source>
</evidence>
<dbReference type="InterPro" id="IPR023214">
    <property type="entry name" value="HAD_sf"/>
</dbReference>
<dbReference type="EMBL" id="NEVV01000001">
    <property type="protein sequence ID" value="OZI82006.1"/>
    <property type="molecule type" value="Genomic_DNA"/>
</dbReference>
<comment type="similarity">
    <text evidence="7">Belongs to the gmhB family.</text>
</comment>
<keyword evidence="3" id="KW-0479">Metal-binding</keyword>
<dbReference type="InterPro" id="IPR036412">
    <property type="entry name" value="HAD-like_sf"/>
</dbReference>
<evidence type="ECO:0000256" key="5">
    <source>
        <dbReference type="ARBA" id="ARBA00023277"/>
    </source>
</evidence>
<dbReference type="Proteomes" id="UP000216524">
    <property type="component" value="Unassembled WGS sequence"/>
</dbReference>
<keyword evidence="9" id="KW-1185">Reference proteome</keyword>
<dbReference type="InterPro" id="IPR006549">
    <property type="entry name" value="HAD-SF_hydro_IIIA"/>
</dbReference>
<evidence type="ECO:0000313" key="8">
    <source>
        <dbReference type="EMBL" id="OZI82006.1"/>
    </source>
</evidence>
<dbReference type="PIRSF" id="PIRSF004682">
    <property type="entry name" value="GmhB"/>
    <property type="match status" value="1"/>
</dbReference>
<keyword evidence="4 7" id="KW-0378">Hydrolase</keyword>
<comment type="caution">
    <text evidence="8">The sequence shown here is derived from an EMBL/GenBank/DDBJ whole genome shotgun (WGS) entry which is preliminary data.</text>
</comment>
<gene>
    <name evidence="8" type="ORF">CAL23_10000</name>
</gene>
<dbReference type="RefSeq" id="WP_033466230.1">
    <property type="nucleotide sequence ID" value="NZ_NEVV01000001.1"/>
</dbReference>
<comment type="subcellular location">
    <subcellularLocation>
        <location evidence="1 7">Cytoplasm</location>
    </subcellularLocation>
</comment>
<dbReference type="NCBIfam" id="TIGR01662">
    <property type="entry name" value="HAD-SF-IIIA"/>
    <property type="match status" value="1"/>
</dbReference>
<dbReference type="CDD" id="cd07503">
    <property type="entry name" value="HAD_HisB-N"/>
    <property type="match status" value="1"/>
</dbReference>
<keyword evidence="2 7" id="KW-0963">Cytoplasm</keyword>
<sequence>MALTPAVFLDKDGTLLEDVPYNVAPEHMRLARGAREGLRMLGRLGLPLIVVSNQPGVALGHFDTACIAPMAARLSTLCEQAGAPLSGFYWCPHHPQGRIAAYARRCACRKPAPGMLLRAAREHGLDLRRSWMVGDILDDIEAGHRAGCRSVLLDNGGETLWQAGAQRTPTRCVPDLAAAAAVIVATLRAEGMAAA</sequence>
<dbReference type="PANTHER" id="PTHR42891:SF1">
    <property type="entry name" value="D-GLYCERO-BETA-D-MANNO-HEPTOSE-1,7-BISPHOSPHATE 7-PHOSPHATASE"/>
    <property type="match status" value="1"/>
</dbReference>
<reference evidence="8 9" key="1">
    <citation type="submission" date="2017-05" db="EMBL/GenBank/DDBJ databases">
        <title>Complete and WGS of Bordetella genogroups.</title>
        <authorList>
            <person name="Spilker T."/>
            <person name="Lipuma J."/>
        </authorList>
    </citation>
    <scope>NUCLEOTIDE SEQUENCE [LARGE SCALE GENOMIC DNA]</scope>
    <source>
        <strain evidence="8 9">AU3139</strain>
    </source>
</reference>
<dbReference type="Pfam" id="PF13242">
    <property type="entry name" value="Hydrolase_like"/>
    <property type="match status" value="1"/>
</dbReference>
<dbReference type="PANTHER" id="PTHR42891">
    <property type="entry name" value="D-GLYCERO-BETA-D-MANNO-HEPTOSE-1,7-BISPHOSPHATE 7-PHOSPHATASE"/>
    <property type="match status" value="1"/>
</dbReference>
<evidence type="ECO:0000256" key="4">
    <source>
        <dbReference type="ARBA" id="ARBA00022801"/>
    </source>
</evidence>
<evidence type="ECO:0000256" key="7">
    <source>
        <dbReference type="PIRNR" id="PIRNR004682"/>
    </source>
</evidence>
<evidence type="ECO:0000256" key="6">
    <source>
        <dbReference type="ARBA" id="ARBA00031828"/>
    </source>
</evidence>
<dbReference type="NCBIfam" id="TIGR01656">
    <property type="entry name" value="Histidinol-ppas"/>
    <property type="match status" value="1"/>
</dbReference>